<evidence type="ECO:0000313" key="1">
    <source>
        <dbReference type="EMBL" id="GHI67424.1"/>
    </source>
</evidence>
<accession>A0ABQ3SH08</accession>
<dbReference type="RefSeq" id="WP_189741303.1">
    <property type="nucleotide sequence ID" value="NZ_BMRL01000009.1"/>
</dbReference>
<sequence>MIRPAPAGPVPGRGGAVSGAVSGVVSGAVSGAFGERAVMGLLAEGRALR</sequence>
<dbReference type="EMBL" id="BNEC01000003">
    <property type="protein sequence ID" value="GHI67424.1"/>
    <property type="molecule type" value="Genomic_DNA"/>
</dbReference>
<comment type="caution">
    <text evidence="1">The sequence shown here is derived from an EMBL/GenBank/DDBJ whole genome shotgun (WGS) entry which is preliminary data.</text>
</comment>
<name>A0ABQ3SH08_9ACTN</name>
<proteinExistence type="predicted"/>
<dbReference type="Proteomes" id="UP000613974">
    <property type="component" value="Unassembled WGS sequence"/>
</dbReference>
<reference evidence="2" key="1">
    <citation type="submission" date="2023-07" db="EMBL/GenBank/DDBJ databases">
        <title>Whole genome shotgun sequence of Streptomyces nojiriensis NBRC 13794.</title>
        <authorList>
            <person name="Komaki H."/>
            <person name="Tamura T."/>
        </authorList>
    </citation>
    <scope>NUCLEOTIDE SEQUENCE [LARGE SCALE GENOMIC DNA]</scope>
    <source>
        <strain evidence="2">NBRC 13794</strain>
    </source>
</reference>
<dbReference type="GeneID" id="95593772"/>
<organism evidence="1 2">
    <name type="scientific">Streptomyces nojiriensis</name>
    <dbReference type="NCBI Taxonomy" id="66374"/>
    <lineage>
        <taxon>Bacteria</taxon>
        <taxon>Bacillati</taxon>
        <taxon>Actinomycetota</taxon>
        <taxon>Actinomycetes</taxon>
        <taxon>Kitasatosporales</taxon>
        <taxon>Streptomycetaceae</taxon>
        <taxon>Streptomyces</taxon>
    </lineage>
</organism>
<keyword evidence="2" id="KW-1185">Reference proteome</keyword>
<evidence type="ECO:0000313" key="2">
    <source>
        <dbReference type="Proteomes" id="UP000613974"/>
    </source>
</evidence>
<protein>
    <submittedName>
        <fullName evidence="1">Uncharacterized protein</fullName>
    </submittedName>
</protein>
<gene>
    <name evidence="1" type="ORF">Snoj_13420</name>
</gene>